<sequence length="76" mass="8622">MLFERETPTTCLEIREGFFDQASKSFDRLQESVLNKIPLFLLAQKRKGVSLPLPLTAWDDAAEALCKVNRKSPPSQ</sequence>
<organism evidence="1 2">
    <name type="scientific">Caerostris extrusa</name>
    <name type="common">Bark spider</name>
    <name type="synonym">Caerostris bankana</name>
    <dbReference type="NCBI Taxonomy" id="172846"/>
    <lineage>
        <taxon>Eukaryota</taxon>
        <taxon>Metazoa</taxon>
        <taxon>Ecdysozoa</taxon>
        <taxon>Arthropoda</taxon>
        <taxon>Chelicerata</taxon>
        <taxon>Arachnida</taxon>
        <taxon>Araneae</taxon>
        <taxon>Araneomorphae</taxon>
        <taxon>Entelegynae</taxon>
        <taxon>Araneoidea</taxon>
        <taxon>Araneidae</taxon>
        <taxon>Caerostris</taxon>
    </lineage>
</organism>
<gene>
    <name evidence="1" type="ORF">CEXT_689341</name>
</gene>
<name>A0AAV4RMX6_CAEEX</name>
<keyword evidence="2" id="KW-1185">Reference proteome</keyword>
<dbReference type="Proteomes" id="UP001054945">
    <property type="component" value="Unassembled WGS sequence"/>
</dbReference>
<proteinExistence type="predicted"/>
<reference evidence="1 2" key="1">
    <citation type="submission" date="2021-06" db="EMBL/GenBank/DDBJ databases">
        <title>Caerostris extrusa draft genome.</title>
        <authorList>
            <person name="Kono N."/>
            <person name="Arakawa K."/>
        </authorList>
    </citation>
    <scope>NUCLEOTIDE SEQUENCE [LARGE SCALE GENOMIC DNA]</scope>
</reference>
<evidence type="ECO:0000313" key="2">
    <source>
        <dbReference type="Proteomes" id="UP001054945"/>
    </source>
</evidence>
<comment type="caution">
    <text evidence="1">The sequence shown here is derived from an EMBL/GenBank/DDBJ whole genome shotgun (WGS) entry which is preliminary data.</text>
</comment>
<protein>
    <submittedName>
        <fullName evidence="1">Uncharacterized protein</fullName>
    </submittedName>
</protein>
<evidence type="ECO:0000313" key="1">
    <source>
        <dbReference type="EMBL" id="GIY23603.1"/>
    </source>
</evidence>
<dbReference type="AlphaFoldDB" id="A0AAV4RMX6"/>
<accession>A0AAV4RMX6</accession>
<dbReference type="EMBL" id="BPLR01008294">
    <property type="protein sequence ID" value="GIY23603.1"/>
    <property type="molecule type" value="Genomic_DNA"/>
</dbReference>